<organism evidence="1 2">
    <name type="scientific">Heyndrickxia oleronia</name>
    <dbReference type="NCBI Taxonomy" id="38875"/>
    <lineage>
        <taxon>Bacteria</taxon>
        <taxon>Bacillati</taxon>
        <taxon>Bacillota</taxon>
        <taxon>Bacilli</taxon>
        <taxon>Bacillales</taxon>
        <taxon>Bacillaceae</taxon>
        <taxon>Heyndrickxia</taxon>
    </lineage>
</organism>
<accession>A0AAW6SY49</accession>
<dbReference type="EMBL" id="JAROYP010000005">
    <property type="protein sequence ID" value="MDH5161494.1"/>
    <property type="molecule type" value="Genomic_DNA"/>
</dbReference>
<name>A0AAW6SY49_9BACI</name>
<comment type="caution">
    <text evidence="1">The sequence shown here is derived from an EMBL/GenBank/DDBJ whole genome shotgun (WGS) entry which is preliminary data.</text>
</comment>
<evidence type="ECO:0008006" key="3">
    <source>
        <dbReference type="Google" id="ProtNLM"/>
    </source>
</evidence>
<sequence length="145" mass="15913">MKKVTRFFGVLIALLLISTNFFIQKEANASPIVCGIRGADPSIGIHNVVDDVSIQCSGAQTWGAIRSTAKFTNSTGRVNNYDNTGGYSRALEHFNQMPGKTEVKSNGTKTKTSEGKTVALYRSTTTDQWSLSYPNGSMTDKIRYY</sequence>
<reference evidence="1" key="1">
    <citation type="submission" date="2023-03" db="EMBL/GenBank/DDBJ databases">
        <title>Bacterial isolates from washroom surfaces on a university campus.</title>
        <authorList>
            <person name="Holman D.B."/>
            <person name="Gzyl K.E."/>
            <person name="Taheri A.E."/>
        </authorList>
    </citation>
    <scope>NUCLEOTIDE SEQUENCE</scope>
    <source>
        <strain evidence="1">RD03</strain>
    </source>
</reference>
<dbReference type="AlphaFoldDB" id="A0AAW6SY49"/>
<protein>
    <recommendedName>
        <fullName evidence="3">Secreted protein</fullName>
    </recommendedName>
</protein>
<evidence type="ECO:0000313" key="2">
    <source>
        <dbReference type="Proteomes" id="UP001159179"/>
    </source>
</evidence>
<evidence type="ECO:0000313" key="1">
    <source>
        <dbReference type="EMBL" id="MDH5161494.1"/>
    </source>
</evidence>
<gene>
    <name evidence="1" type="ORF">P5X88_11125</name>
</gene>
<dbReference type="Proteomes" id="UP001159179">
    <property type="component" value="Unassembled WGS sequence"/>
</dbReference>
<proteinExistence type="predicted"/>
<dbReference type="RefSeq" id="WP_280616702.1">
    <property type="nucleotide sequence ID" value="NZ_JAROYP010000005.1"/>
</dbReference>